<gene>
    <name evidence="2" type="ORF">GCM10010917_14480</name>
</gene>
<organism evidence="2 3">
    <name type="scientific">Paenibacillus physcomitrellae</name>
    <dbReference type="NCBI Taxonomy" id="1619311"/>
    <lineage>
        <taxon>Bacteria</taxon>
        <taxon>Bacillati</taxon>
        <taxon>Bacillota</taxon>
        <taxon>Bacilli</taxon>
        <taxon>Bacillales</taxon>
        <taxon>Paenibacillaceae</taxon>
        <taxon>Paenibacillus</taxon>
    </lineage>
</organism>
<reference evidence="3" key="1">
    <citation type="journal article" date="2019" name="Int. J. Syst. Evol. Microbiol.">
        <title>The Global Catalogue of Microorganisms (GCM) 10K type strain sequencing project: providing services to taxonomists for standard genome sequencing and annotation.</title>
        <authorList>
            <consortium name="The Broad Institute Genomics Platform"/>
            <consortium name="The Broad Institute Genome Sequencing Center for Infectious Disease"/>
            <person name="Wu L."/>
            <person name="Ma J."/>
        </authorList>
    </citation>
    <scope>NUCLEOTIDE SEQUENCE [LARGE SCALE GENOMIC DNA]</scope>
    <source>
        <strain evidence="3">CGMCC 1.15044</strain>
    </source>
</reference>
<dbReference type="InterPro" id="IPR029044">
    <property type="entry name" value="Nucleotide-diphossugar_trans"/>
</dbReference>
<dbReference type="Gene3D" id="3.90.550.10">
    <property type="entry name" value="Spore Coat Polysaccharide Biosynthesis Protein SpsA, Chain A"/>
    <property type="match status" value="1"/>
</dbReference>
<dbReference type="Pfam" id="PF13181">
    <property type="entry name" value="TPR_8"/>
    <property type="match status" value="1"/>
</dbReference>
<feature type="domain" description="Glycosyltransferase 2-like" evidence="1">
    <location>
        <begin position="5"/>
        <end position="113"/>
    </location>
</feature>
<dbReference type="InterPro" id="IPR019734">
    <property type="entry name" value="TPR_rpt"/>
</dbReference>
<dbReference type="RefSeq" id="WP_094092799.1">
    <property type="nucleotide sequence ID" value="NZ_BMHF01000003.1"/>
</dbReference>
<protein>
    <submittedName>
        <fullName evidence="2">Beta 1,4 glucosyltransferase</fullName>
    </submittedName>
</protein>
<dbReference type="SUPFAM" id="SSF53448">
    <property type="entry name" value="Nucleotide-diphospho-sugar transferases"/>
    <property type="match status" value="1"/>
</dbReference>
<keyword evidence="3" id="KW-1185">Reference proteome</keyword>
<dbReference type="CDD" id="cd02511">
    <property type="entry name" value="Beta4Glucosyltransferase"/>
    <property type="match status" value="1"/>
</dbReference>
<name>A0ABQ1FUW9_9BACL</name>
<dbReference type="Pfam" id="PF00535">
    <property type="entry name" value="Glycos_transf_2"/>
    <property type="match status" value="1"/>
</dbReference>
<dbReference type="Proteomes" id="UP000609323">
    <property type="component" value="Unassembled WGS sequence"/>
</dbReference>
<evidence type="ECO:0000313" key="2">
    <source>
        <dbReference type="EMBL" id="GGA30431.1"/>
    </source>
</evidence>
<dbReference type="InterPro" id="IPR001173">
    <property type="entry name" value="Glyco_trans_2-like"/>
</dbReference>
<dbReference type="SUPFAM" id="SSF48452">
    <property type="entry name" value="TPR-like"/>
    <property type="match status" value="1"/>
</dbReference>
<dbReference type="EMBL" id="BMHF01000003">
    <property type="protein sequence ID" value="GGA30431.1"/>
    <property type="molecule type" value="Genomic_DNA"/>
</dbReference>
<accession>A0ABQ1FUW9</accession>
<sequence length="364" mass="42229">MIQISLCMIVRNEEDTIGRCLASVHDLVEEINIVDTGSTDRTKEVVSRFTDRVYDFEWIQDFAAARNYAFSKATQPYILWLDADDVLQKDDRKKLAELKQTLDPSIDSVTMKYDLVFDEFGNVISSLRRNRLVKKANRFKWIGPVHEYLEVGGYIYDSEISVTHSSLHHDSDRNLNIYEAREQAGEDFSPRDLYYFANELFDHGKYERAVAYYHRFLATGLGWVEDNIAACGKLADAYTHLGHKEKVLESTLRTLQYSSPRPEACCRLGYYFLNEQDYRSAVFWYELATQIKPPAGHLGLTHEACSTWLPHLQLCVCYDRLGLHRLAYRHNEQALAYRPADKRMLQNKNYFETVLGISGDQEQD</sequence>
<dbReference type="InterPro" id="IPR011990">
    <property type="entry name" value="TPR-like_helical_dom_sf"/>
</dbReference>
<evidence type="ECO:0000259" key="1">
    <source>
        <dbReference type="Pfam" id="PF00535"/>
    </source>
</evidence>
<evidence type="ECO:0000313" key="3">
    <source>
        <dbReference type="Proteomes" id="UP000609323"/>
    </source>
</evidence>
<dbReference type="PANTHER" id="PTHR43630">
    <property type="entry name" value="POLY-BETA-1,6-N-ACETYL-D-GLUCOSAMINE SYNTHASE"/>
    <property type="match status" value="1"/>
</dbReference>
<comment type="caution">
    <text evidence="2">The sequence shown here is derived from an EMBL/GenBank/DDBJ whole genome shotgun (WGS) entry which is preliminary data.</text>
</comment>
<proteinExistence type="predicted"/>
<dbReference type="PANTHER" id="PTHR43630:SF2">
    <property type="entry name" value="GLYCOSYLTRANSFERASE"/>
    <property type="match status" value="1"/>
</dbReference>
<dbReference type="Gene3D" id="1.25.40.10">
    <property type="entry name" value="Tetratricopeptide repeat domain"/>
    <property type="match status" value="1"/>
</dbReference>